<dbReference type="KEGG" id="halh:HTSR_0197"/>
<gene>
    <name evidence="1" type="ORF">HTSR_0197</name>
</gene>
<dbReference type="Proteomes" id="UP000185608">
    <property type="component" value="Chromosome"/>
</dbReference>
<accession>A0A1D8S230</accession>
<protein>
    <submittedName>
        <fullName evidence="1">Uncharacterized protein</fullName>
    </submittedName>
</protein>
<sequence>MTTAWRICIRHTRPCVAQNNMTAPQTAGRGDGCRSSVLYCSERRGRRSRT</sequence>
<evidence type="ECO:0000313" key="1">
    <source>
        <dbReference type="EMBL" id="AOW79400.1"/>
    </source>
</evidence>
<dbReference type="AlphaFoldDB" id="A0A1D8S230"/>
<dbReference type="STRING" id="1873524.HSR6_0195"/>
<reference evidence="1 2" key="1">
    <citation type="submission" date="2016-06" db="EMBL/GenBank/DDBJ databases">
        <title>Discovery of anaerobic lithoheterotrophic haloarchaeon capable of sulfur respiration by hydrogen and formate.</title>
        <authorList>
            <person name="Sorokin D.Y."/>
            <person name="Kublanov I.V."/>
            <person name="Roman P."/>
            <person name="Sinninghe Damste J.S."/>
            <person name="Golyshin P.N."/>
            <person name="Rojo D."/>
            <person name="Ciordia S."/>
            <person name="Mena Md.C."/>
            <person name="Ferrer M."/>
            <person name="Smedile F."/>
            <person name="Messina E."/>
            <person name="La Cono V."/>
            <person name="Yakimov M.M."/>
        </authorList>
    </citation>
    <scope>NUCLEOTIDE SEQUENCE [LARGE SCALE GENOMIC DNA]</scope>
    <source>
        <strain evidence="1 2">HTSR1</strain>
    </source>
</reference>
<dbReference type="EMBL" id="CP016070">
    <property type="protein sequence ID" value="AOW79400.1"/>
    <property type="molecule type" value="Genomic_DNA"/>
</dbReference>
<evidence type="ECO:0000313" key="2">
    <source>
        <dbReference type="Proteomes" id="UP000185608"/>
    </source>
</evidence>
<organism evidence="1 2">
    <name type="scientific">Halodesulfurarchaeum formicicum</name>
    <dbReference type="NCBI Taxonomy" id="1873524"/>
    <lineage>
        <taxon>Archaea</taxon>
        <taxon>Methanobacteriati</taxon>
        <taxon>Methanobacteriota</taxon>
        <taxon>Stenosarchaea group</taxon>
        <taxon>Halobacteria</taxon>
        <taxon>Halobacteriales</taxon>
        <taxon>Halobacteriaceae</taxon>
        <taxon>Halodesulfurarchaeum</taxon>
    </lineage>
</organism>
<proteinExistence type="predicted"/>
<name>A0A1D8S230_9EURY</name>